<name>A0ABT3AY55_9CYAN</name>
<reference evidence="2 3" key="1">
    <citation type="submission" date="2022-10" db="EMBL/GenBank/DDBJ databases">
        <title>Identification of biosynthetic pathway for the production of the potent trypsin inhibitor radiosumin.</title>
        <authorList>
            <person name="Fewer D.P."/>
            <person name="Delbaje E."/>
            <person name="Ouyang X."/>
            <person name="Agostino P.D."/>
            <person name="Wahlsten M."/>
            <person name="Jokela J."/>
            <person name="Permi P."/>
            <person name="Haapaniemi E."/>
            <person name="Koistinen H."/>
        </authorList>
    </citation>
    <scope>NUCLEOTIDE SEQUENCE [LARGE SCALE GENOMIC DNA]</scope>
    <source>
        <strain evidence="2 3">NIES-515</strain>
    </source>
</reference>
<feature type="region of interest" description="Disordered" evidence="1">
    <location>
        <begin position="64"/>
        <end position="89"/>
    </location>
</feature>
<accession>A0ABT3AY55</accession>
<feature type="compositionally biased region" description="Low complexity" evidence="1">
    <location>
        <begin position="64"/>
        <end position="81"/>
    </location>
</feature>
<protein>
    <submittedName>
        <fullName evidence="2">Uncharacterized protein</fullName>
    </submittedName>
</protein>
<organism evidence="2 3">
    <name type="scientific">Plectonema radiosum NIES-515</name>
    <dbReference type="NCBI Taxonomy" id="2986073"/>
    <lineage>
        <taxon>Bacteria</taxon>
        <taxon>Bacillati</taxon>
        <taxon>Cyanobacteriota</taxon>
        <taxon>Cyanophyceae</taxon>
        <taxon>Oscillatoriophycideae</taxon>
        <taxon>Oscillatoriales</taxon>
        <taxon>Microcoleaceae</taxon>
        <taxon>Plectonema</taxon>
    </lineage>
</organism>
<sequence>MTTYTKRIQSRLNRMGIKKSLAEIREVYTYLVVDKDNPTEEEITSIVESFMTAIAAIETTETASELTTIQSSDEQQSPQSEKVTNNPIQPVSATQAELDGVDEILSQESGEVVETSSIVFSTEQKQDLITTQASFLGIELSDVEVADLASTVGDKFTDYAEFIREVTSAIKLYADHHYDSLEQSIEDTHKDLKNHFAYRERQLNQKFVEGLGNVKTALSVSQSNLKRTKATILSRLNIKGA</sequence>
<evidence type="ECO:0000313" key="3">
    <source>
        <dbReference type="Proteomes" id="UP001526143"/>
    </source>
</evidence>
<evidence type="ECO:0000256" key="1">
    <source>
        <dbReference type="SAM" id="MobiDB-lite"/>
    </source>
</evidence>
<keyword evidence="3" id="KW-1185">Reference proteome</keyword>
<dbReference type="RefSeq" id="WP_263745609.1">
    <property type="nucleotide sequence ID" value="NZ_JAOWRF010000170.1"/>
</dbReference>
<dbReference type="EMBL" id="JAOWRF010000170">
    <property type="protein sequence ID" value="MCV3214061.1"/>
    <property type="molecule type" value="Genomic_DNA"/>
</dbReference>
<comment type="caution">
    <text evidence="2">The sequence shown here is derived from an EMBL/GenBank/DDBJ whole genome shotgun (WGS) entry which is preliminary data.</text>
</comment>
<evidence type="ECO:0000313" key="2">
    <source>
        <dbReference type="EMBL" id="MCV3214061.1"/>
    </source>
</evidence>
<proteinExistence type="predicted"/>
<gene>
    <name evidence="2" type="ORF">OGM63_11155</name>
</gene>
<dbReference type="Proteomes" id="UP001526143">
    <property type="component" value="Unassembled WGS sequence"/>
</dbReference>